<evidence type="ECO:0000256" key="8">
    <source>
        <dbReference type="ARBA" id="ARBA00048617"/>
    </source>
</evidence>
<dbReference type="GO" id="GO:0006780">
    <property type="term" value="P:uroporphyrinogen III biosynthetic process"/>
    <property type="evidence" value="ECO:0007669"/>
    <property type="project" value="UniProtKB-UniRule"/>
</dbReference>
<dbReference type="CDD" id="cd06578">
    <property type="entry name" value="HemD"/>
    <property type="match status" value="1"/>
</dbReference>
<dbReference type="InterPro" id="IPR036108">
    <property type="entry name" value="4pyrrol_syn_uPrphyn_synt_sf"/>
</dbReference>
<keyword evidence="5 9" id="KW-0627">Porphyrin biosynthesis</keyword>
<dbReference type="Gene3D" id="3.40.50.10090">
    <property type="match status" value="2"/>
</dbReference>
<dbReference type="SUPFAM" id="SSF69618">
    <property type="entry name" value="HemD-like"/>
    <property type="match status" value="1"/>
</dbReference>
<evidence type="ECO:0000256" key="4">
    <source>
        <dbReference type="ARBA" id="ARBA00023239"/>
    </source>
</evidence>
<evidence type="ECO:0000256" key="5">
    <source>
        <dbReference type="ARBA" id="ARBA00023244"/>
    </source>
</evidence>
<evidence type="ECO:0000313" key="11">
    <source>
        <dbReference type="EMBL" id="SPF48271.1"/>
    </source>
</evidence>
<evidence type="ECO:0000256" key="9">
    <source>
        <dbReference type="RuleBase" id="RU366031"/>
    </source>
</evidence>
<accession>A0A2U3L8M6</accession>
<feature type="domain" description="Tetrapyrrole biosynthesis uroporphyrinogen III synthase" evidence="10">
    <location>
        <begin position="29"/>
        <end position="284"/>
    </location>
</feature>
<proteinExistence type="inferred from homology"/>
<evidence type="ECO:0000313" key="12">
    <source>
        <dbReference type="Proteomes" id="UP000238701"/>
    </source>
</evidence>
<evidence type="ECO:0000256" key="6">
    <source>
        <dbReference type="ARBA" id="ARBA00037589"/>
    </source>
</evidence>
<keyword evidence="4 9" id="KW-0456">Lyase</keyword>
<dbReference type="InterPro" id="IPR003754">
    <property type="entry name" value="4pyrrol_synth_uPrphyn_synth"/>
</dbReference>
<evidence type="ECO:0000256" key="2">
    <source>
        <dbReference type="ARBA" id="ARBA00008133"/>
    </source>
</evidence>
<comment type="function">
    <text evidence="6 9">Catalyzes cyclization of the linear tetrapyrrole, hydroxymethylbilane, to the macrocyclic uroporphyrinogen III.</text>
</comment>
<gene>
    <name evidence="11" type="ORF">SBA1_820073</name>
</gene>
<dbReference type="Proteomes" id="UP000238701">
    <property type="component" value="Unassembled WGS sequence"/>
</dbReference>
<dbReference type="PANTHER" id="PTHR38042:SF1">
    <property type="entry name" value="UROPORPHYRINOGEN-III SYNTHASE, CHLOROPLASTIC"/>
    <property type="match status" value="1"/>
</dbReference>
<evidence type="ECO:0000256" key="3">
    <source>
        <dbReference type="ARBA" id="ARBA00013109"/>
    </source>
</evidence>
<dbReference type="GO" id="GO:0006782">
    <property type="term" value="P:protoporphyrinogen IX biosynthetic process"/>
    <property type="evidence" value="ECO:0007669"/>
    <property type="project" value="UniProtKB-UniRule"/>
</dbReference>
<comment type="similarity">
    <text evidence="2 9">Belongs to the uroporphyrinogen-III synthase family.</text>
</comment>
<name>A0A2U3L8M6_9BACT</name>
<dbReference type="InterPro" id="IPR039793">
    <property type="entry name" value="UROS/Hem4"/>
</dbReference>
<dbReference type="EMBL" id="OMOD01000180">
    <property type="protein sequence ID" value="SPF48271.1"/>
    <property type="molecule type" value="Genomic_DNA"/>
</dbReference>
<protein>
    <recommendedName>
        <fullName evidence="7 9">Uroporphyrinogen-III synthase</fullName>
        <ecNumber evidence="3 9">4.2.1.75</ecNumber>
    </recommendedName>
</protein>
<evidence type="ECO:0000259" key="10">
    <source>
        <dbReference type="Pfam" id="PF02602"/>
    </source>
</evidence>
<dbReference type="AlphaFoldDB" id="A0A2U3L8M6"/>
<sequence length="296" mass="32477">MSKKANKSMNQPLRGIRVLVGRARHQAGALSAQFLRLGAQVIEIPFIEIRKPRSFKLLDHALKNLADYDWLILTSVNGVEAMWERMTKLQLTTLGTDRGGHAFSLARLGQESPPVGKRLRIAAIGPATKKAMEQRGVKVDVVPKEYVAESVVRSLKSKVKGKRVLLVRAKVARDVIPRELRQAGARVDVVEAYETVVPQTSRKRLSAALKNRRRCPHVVTFTSSSTVRNFVALMAGTRGRVAHPHPSLDGILTASIGPVTSSTLRELGLPVDIEAKEFTIPGLVDAIARGIARRAE</sequence>
<dbReference type="GO" id="GO:0004852">
    <property type="term" value="F:uroporphyrinogen-III synthase activity"/>
    <property type="evidence" value="ECO:0007669"/>
    <property type="project" value="UniProtKB-UniRule"/>
</dbReference>
<evidence type="ECO:0000256" key="7">
    <source>
        <dbReference type="ARBA" id="ARBA00040167"/>
    </source>
</evidence>
<organism evidence="11 12">
    <name type="scientific">Candidatus Sulfotelmatobacter kueseliae</name>
    <dbReference type="NCBI Taxonomy" id="2042962"/>
    <lineage>
        <taxon>Bacteria</taxon>
        <taxon>Pseudomonadati</taxon>
        <taxon>Acidobacteriota</taxon>
        <taxon>Terriglobia</taxon>
        <taxon>Terriglobales</taxon>
        <taxon>Candidatus Korobacteraceae</taxon>
        <taxon>Candidatus Sulfotelmatobacter</taxon>
    </lineage>
</organism>
<comment type="pathway">
    <text evidence="1 9">Porphyrin-containing compound metabolism; protoporphyrin-IX biosynthesis; coproporphyrinogen-III from 5-aminolevulinate: step 3/4.</text>
</comment>
<dbReference type="OrthoDB" id="9815856at2"/>
<dbReference type="PANTHER" id="PTHR38042">
    <property type="entry name" value="UROPORPHYRINOGEN-III SYNTHASE, CHLOROPLASTIC"/>
    <property type="match status" value="1"/>
</dbReference>
<dbReference type="EC" id="4.2.1.75" evidence="3 9"/>
<comment type="catalytic activity">
    <reaction evidence="8 9">
        <text>hydroxymethylbilane = uroporphyrinogen III + H2O</text>
        <dbReference type="Rhea" id="RHEA:18965"/>
        <dbReference type="ChEBI" id="CHEBI:15377"/>
        <dbReference type="ChEBI" id="CHEBI:57308"/>
        <dbReference type="ChEBI" id="CHEBI:57845"/>
        <dbReference type="EC" id="4.2.1.75"/>
    </reaction>
</comment>
<reference evidence="12" key="1">
    <citation type="submission" date="2018-02" db="EMBL/GenBank/DDBJ databases">
        <authorList>
            <person name="Hausmann B."/>
        </authorList>
    </citation>
    <scope>NUCLEOTIDE SEQUENCE [LARGE SCALE GENOMIC DNA]</scope>
    <source>
        <strain evidence="12">Peat soil MAG SbA1</strain>
    </source>
</reference>
<evidence type="ECO:0000256" key="1">
    <source>
        <dbReference type="ARBA" id="ARBA00004772"/>
    </source>
</evidence>
<dbReference type="Pfam" id="PF02602">
    <property type="entry name" value="HEM4"/>
    <property type="match status" value="1"/>
</dbReference>